<dbReference type="eggNOG" id="ENOG502T6C8">
    <property type="taxonomic scope" value="Eukaryota"/>
</dbReference>
<accession>C5FQ06</accession>
<reference evidence="3" key="1">
    <citation type="journal article" date="2012" name="MBio">
        <title>Comparative genome analysis of Trichophyton rubrum and related dermatophytes reveals candidate genes involved in infection.</title>
        <authorList>
            <person name="Martinez D.A."/>
            <person name="Oliver B.G."/>
            <person name="Graeser Y."/>
            <person name="Goldberg J.M."/>
            <person name="Li W."/>
            <person name="Martinez-Rossi N.M."/>
            <person name="Monod M."/>
            <person name="Shelest E."/>
            <person name="Barton R.C."/>
            <person name="Birch E."/>
            <person name="Brakhage A.A."/>
            <person name="Chen Z."/>
            <person name="Gurr S.J."/>
            <person name="Heiman D."/>
            <person name="Heitman J."/>
            <person name="Kosti I."/>
            <person name="Rossi A."/>
            <person name="Saif S."/>
            <person name="Samalova M."/>
            <person name="Saunders C.W."/>
            <person name="Shea T."/>
            <person name="Summerbell R.C."/>
            <person name="Xu J."/>
            <person name="Young S."/>
            <person name="Zeng Q."/>
            <person name="Birren B.W."/>
            <person name="Cuomo C.A."/>
            <person name="White T.C."/>
        </authorList>
    </citation>
    <scope>NUCLEOTIDE SEQUENCE [LARGE SCALE GENOMIC DNA]</scope>
    <source>
        <strain evidence="3">ATCC MYA-4605 / CBS 113480</strain>
    </source>
</reference>
<gene>
    <name evidence="2" type="ORF">MCYG_04778</name>
</gene>
<name>C5FQ06_ARTOC</name>
<dbReference type="AlphaFoldDB" id="C5FQ06"/>
<dbReference type="GeneID" id="9226054"/>
<keyword evidence="3" id="KW-1185">Reference proteome</keyword>
<dbReference type="RefSeq" id="XP_002847041.1">
    <property type="nucleotide sequence ID" value="XM_002846995.1"/>
</dbReference>
<sequence>MPEPTYKSTSTSSSTTPEIDTPSSSTSNLSDDGIRLSPNGLYLTLSEIGQHENYHWALLVANSTTTGTRLHQFRPNDESEWQYTTQAEDVATSRDMLVALKVGELPDINPEWMAAIDECVRSANLRESEKFSCRAWVMAAVYALADGGFIDLEPCWVKVGMVEEEAKALVAGATSLDTKIVVSSKYL</sequence>
<dbReference type="OrthoDB" id="3016366at2759"/>
<dbReference type="Pfam" id="PF21858">
    <property type="entry name" value="DUF6914"/>
    <property type="match status" value="1"/>
</dbReference>
<dbReference type="HOGENOM" id="CLU_095741_3_0_1"/>
<dbReference type="Proteomes" id="UP000002035">
    <property type="component" value="Unassembled WGS sequence"/>
</dbReference>
<organism evidence="2 3">
    <name type="scientific">Arthroderma otae (strain ATCC MYA-4605 / CBS 113480)</name>
    <name type="common">Microsporum canis</name>
    <dbReference type="NCBI Taxonomy" id="554155"/>
    <lineage>
        <taxon>Eukaryota</taxon>
        <taxon>Fungi</taxon>
        <taxon>Dikarya</taxon>
        <taxon>Ascomycota</taxon>
        <taxon>Pezizomycotina</taxon>
        <taxon>Eurotiomycetes</taxon>
        <taxon>Eurotiomycetidae</taxon>
        <taxon>Onygenales</taxon>
        <taxon>Arthrodermataceae</taxon>
        <taxon>Microsporum</taxon>
    </lineage>
</organism>
<feature type="region of interest" description="Disordered" evidence="1">
    <location>
        <begin position="1"/>
        <end position="32"/>
    </location>
</feature>
<evidence type="ECO:0000313" key="2">
    <source>
        <dbReference type="EMBL" id="EEQ31959.1"/>
    </source>
</evidence>
<dbReference type="EMBL" id="DS995704">
    <property type="protein sequence ID" value="EEQ31959.1"/>
    <property type="molecule type" value="Genomic_DNA"/>
</dbReference>
<dbReference type="InterPro" id="IPR054208">
    <property type="entry name" value="DUF6914"/>
</dbReference>
<evidence type="ECO:0000313" key="3">
    <source>
        <dbReference type="Proteomes" id="UP000002035"/>
    </source>
</evidence>
<dbReference type="VEuPathDB" id="FungiDB:MCYG_04778"/>
<proteinExistence type="predicted"/>
<feature type="compositionally biased region" description="Low complexity" evidence="1">
    <location>
        <begin position="1"/>
        <end position="27"/>
    </location>
</feature>
<protein>
    <submittedName>
        <fullName evidence="2">Uncharacterized protein</fullName>
    </submittedName>
</protein>
<dbReference type="OMA" id="FIDLEPC"/>
<evidence type="ECO:0000256" key="1">
    <source>
        <dbReference type="SAM" id="MobiDB-lite"/>
    </source>
</evidence>